<comment type="caution">
    <text evidence="2">The sequence shown here is derived from an EMBL/GenBank/DDBJ whole genome shotgun (WGS) entry which is preliminary data.</text>
</comment>
<dbReference type="Proteomes" id="UP000479499">
    <property type="component" value="Unassembled WGS sequence"/>
</dbReference>
<evidence type="ECO:0000313" key="2">
    <source>
        <dbReference type="EMBL" id="NGL84438.1"/>
    </source>
</evidence>
<keyword evidence="1" id="KW-0812">Transmembrane</keyword>
<reference evidence="2 3" key="1">
    <citation type="submission" date="2020-02" db="EMBL/GenBank/DDBJ databases">
        <title>M-like protein SrM is not crucial to the virulence of a novel isolate of Streptococcus equi subsp. ruminatorum from Macaca mulatta.</title>
        <authorList>
            <person name="Guo G."/>
            <person name="Cheng L."/>
            <person name="Zhang W."/>
        </authorList>
    </citation>
    <scope>NUCLEOTIDE SEQUENCE [LARGE SCALE GENOMIC DNA]</scope>
    <source>
        <strain evidence="2 3">FJ1804</strain>
    </source>
</reference>
<evidence type="ECO:0000256" key="1">
    <source>
        <dbReference type="SAM" id="Phobius"/>
    </source>
</evidence>
<name>A0A6M1L3D7_9STRE</name>
<gene>
    <name evidence="2" type="ORF">G5B50_06625</name>
</gene>
<dbReference type="AlphaFoldDB" id="A0A6M1L3D7"/>
<keyword evidence="1" id="KW-0472">Membrane</keyword>
<feature type="transmembrane region" description="Helical" evidence="1">
    <location>
        <begin position="15"/>
        <end position="34"/>
    </location>
</feature>
<protein>
    <recommendedName>
        <fullName evidence="4">DUF1433 domain-containing protein</fullName>
    </recommendedName>
</protein>
<proteinExistence type="predicted"/>
<dbReference type="RefSeq" id="WP_164336412.1">
    <property type="nucleotide sequence ID" value="NZ_JAAKFZ010000015.1"/>
</dbReference>
<accession>A0A6M1L3D7</accession>
<dbReference type="EMBL" id="JAAKFZ010000015">
    <property type="protein sequence ID" value="NGL84438.1"/>
    <property type="molecule type" value="Genomic_DNA"/>
</dbReference>
<evidence type="ECO:0008006" key="4">
    <source>
        <dbReference type="Google" id="ProtNLM"/>
    </source>
</evidence>
<organism evidence="2 3">
    <name type="scientific">Streptococcus equi subsp. ruminatorum</name>
    <dbReference type="NCBI Taxonomy" id="254358"/>
    <lineage>
        <taxon>Bacteria</taxon>
        <taxon>Bacillati</taxon>
        <taxon>Bacillota</taxon>
        <taxon>Bacilli</taxon>
        <taxon>Lactobacillales</taxon>
        <taxon>Streptococcaceae</taxon>
        <taxon>Streptococcus</taxon>
    </lineage>
</organism>
<keyword evidence="1" id="KW-1133">Transmembrane helix</keyword>
<sequence length="141" mass="16998">MNKQQNKQQNKRRKLIGIVALIAILGGILTMNWFNDERLKKEKYRQEQDRVINYLVEHYELANGDDIKMIEVTEFQQIKTVGYWRITTKVNNKYKISFRENKIGGEIRSSNYSPQEFKRREKVNHSQNAFNTKTMYYKEEK</sequence>
<evidence type="ECO:0000313" key="3">
    <source>
        <dbReference type="Proteomes" id="UP000479499"/>
    </source>
</evidence>